<dbReference type="EMBL" id="NNAY01004344">
    <property type="protein sequence ID" value="OXU18027.1"/>
    <property type="molecule type" value="Genomic_DNA"/>
</dbReference>
<keyword evidence="2" id="KW-1185">Reference proteome</keyword>
<organism evidence="1 2">
    <name type="scientific">Trichomalopsis sarcophagae</name>
    <dbReference type="NCBI Taxonomy" id="543379"/>
    <lineage>
        <taxon>Eukaryota</taxon>
        <taxon>Metazoa</taxon>
        <taxon>Ecdysozoa</taxon>
        <taxon>Arthropoda</taxon>
        <taxon>Hexapoda</taxon>
        <taxon>Insecta</taxon>
        <taxon>Pterygota</taxon>
        <taxon>Neoptera</taxon>
        <taxon>Endopterygota</taxon>
        <taxon>Hymenoptera</taxon>
        <taxon>Apocrita</taxon>
        <taxon>Proctotrupomorpha</taxon>
        <taxon>Chalcidoidea</taxon>
        <taxon>Pteromalidae</taxon>
        <taxon>Pteromalinae</taxon>
        <taxon>Trichomalopsis</taxon>
    </lineage>
</organism>
<sequence length="102" mass="11216">MASSKEVSQIQSPSIDSATIQSNAKNISYSADIQRNLFLKRDQALVLDCIEDLNLTDYTCAVGDIVKPQNMPCDAFCARLKGTLPNTARQLLPKTQTKAKKI</sequence>
<protein>
    <submittedName>
        <fullName evidence="1">Uncharacterized protein</fullName>
    </submittedName>
</protein>
<dbReference type="Proteomes" id="UP000215335">
    <property type="component" value="Unassembled WGS sequence"/>
</dbReference>
<name>A0A232EI34_9HYME</name>
<evidence type="ECO:0000313" key="2">
    <source>
        <dbReference type="Proteomes" id="UP000215335"/>
    </source>
</evidence>
<dbReference type="AlphaFoldDB" id="A0A232EI34"/>
<accession>A0A232EI34</accession>
<comment type="caution">
    <text evidence="1">The sequence shown here is derived from an EMBL/GenBank/DDBJ whole genome shotgun (WGS) entry which is preliminary data.</text>
</comment>
<evidence type="ECO:0000313" key="1">
    <source>
        <dbReference type="EMBL" id="OXU18027.1"/>
    </source>
</evidence>
<reference evidence="1 2" key="1">
    <citation type="journal article" date="2017" name="Curr. Biol.">
        <title>The Evolution of Venom by Co-option of Single-Copy Genes.</title>
        <authorList>
            <person name="Martinson E.O."/>
            <person name="Mrinalini"/>
            <person name="Kelkar Y.D."/>
            <person name="Chang C.H."/>
            <person name="Werren J.H."/>
        </authorList>
    </citation>
    <scope>NUCLEOTIDE SEQUENCE [LARGE SCALE GENOMIC DNA]</scope>
    <source>
        <strain evidence="1 2">Alberta</strain>
        <tissue evidence="1">Whole body</tissue>
    </source>
</reference>
<gene>
    <name evidence="1" type="ORF">TSAR_011213</name>
</gene>
<proteinExistence type="predicted"/>